<keyword evidence="4" id="KW-0408">Iron</keyword>
<gene>
    <name evidence="10" type="ORF">FHR20_003212</name>
</gene>
<dbReference type="EMBL" id="JAASQV010000003">
    <property type="protein sequence ID" value="NIJ66239.1"/>
    <property type="molecule type" value="Genomic_DNA"/>
</dbReference>
<proteinExistence type="inferred from homology"/>
<feature type="signal peptide" evidence="8">
    <location>
        <begin position="1"/>
        <end position="23"/>
    </location>
</feature>
<keyword evidence="6" id="KW-0998">Cell outer membrane</keyword>
<keyword evidence="7" id="KW-0798">TonB box</keyword>
<dbReference type="Gene3D" id="3.55.50.30">
    <property type="match status" value="1"/>
</dbReference>
<dbReference type="InterPro" id="IPR036942">
    <property type="entry name" value="Beta-barrel_TonB_sf"/>
</dbReference>
<dbReference type="Pfam" id="PF00593">
    <property type="entry name" value="TonB_dep_Rec_b-barrel"/>
    <property type="match status" value="1"/>
</dbReference>
<dbReference type="InterPro" id="IPR000531">
    <property type="entry name" value="Beta-barrel_TonB"/>
</dbReference>
<reference evidence="10 11" key="1">
    <citation type="submission" date="2020-03" db="EMBL/GenBank/DDBJ databases">
        <title>Genomic Encyclopedia of Type Strains, Phase IV (KMG-IV): sequencing the most valuable type-strain genomes for metagenomic binning, comparative biology and taxonomic classification.</title>
        <authorList>
            <person name="Goeker M."/>
        </authorList>
    </citation>
    <scope>NUCLEOTIDE SEQUENCE [LARGE SCALE GENOMIC DNA]</scope>
    <source>
        <strain evidence="10 11">DSM 4733</strain>
    </source>
</reference>
<evidence type="ECO:0000256" key="2">
    <source>
        <dbReference type="ARBA" id="ARBA00022448"/>
    </source>
</evidence>
<evidence type="ECO:0000256" key="7">
    <source>
        <dbReference type="RuleBase" id="RU003357"/>
    </source>
</evidence>
<evidence type="ECO:0000256" key="8">
    <source>
        <dbReference type="SAM" id="SignalP"/>
    </source>
</evidence>
<keyword evidence="8" id="KW-0732">Signal</keyword>
<dbReference type="Gene3D" id="2.170.130.10">
    <property type="entry name" value="TonB-dependent receptor, plug domain"/>
    <property type="match status" value="1"/>
</dbReference>
<evidence type="ECO:0000256" key="5">
    <source>
        <dbReference type="ARBA" id="ARBA00023136"/>
    </source>
</evidence>
<dbReference type="Gene3D" id="2.40.170.20">
    <property type="entry name" value="TonB-dependent receptor, beta-barrel domain"/>
    <property type="match status" value="1"/>
</dbReference>
<dbReference type="Pfam" id="PF07715">
    <property type="entry name" value="Plug"/>
    <property type="match status" value="1"/>
</dbReference>
<dbReference type="SMART" id="SM00965">
    <property type="entry name" value="STN"/>
    <property type="match status" value="1"/>
</dbReference>
<comment type="similarity">
    <text evidence="7">Belongs to the TonB-dependent receptor family.</text>
</comment>
<keyword evidence="5 7" id="KW-0472">Membrane</keyword>
<dbReference type="Pfam" id="PF07660">
    <property type="entry name" value="STN"/>
    <property type="match status" value="1"/>
</dbReference>
<evidence type="ECO:0000256" key="4">
    <source>
        <dbReference type="ARBA" id="ARBA00023004"/>
    </source>
</evidence>
<keyword evidence="11" id="KW-1185">Reference proteome</keyword>
<organism evidence="10 11">
    <name type="scientific">Sphingomonas leidyi</name>
    <dbReference type="NCBI Taxonomy" id="68569"/>
    <lineage>
        <taxon>Bacteria</taxon>
        <taxon>Pseudomonadati</taxon>
        <taxon>Pseudomonadota</taxon>
        <taxon>Alphaproteobacteria</taxon>
        <taxon>Sphingomonadales</taxon>
        <taxon>Sphingomonadaceae</taxon>
        <taxon>Sphingomonas</taxon>
    </lineage>
</organism>
<evidence type="ECO:0000313" key="11">
    <source>
        <dbReference type="Proteomes" id="UP000564677"/>
    </source>
</evidence>
<dbReference type="GO" id="GO:0006826">
    <property type="term" value="P:iron ion transport"/>
    <property type="evidence" value="ECO:0007669"/>
    <property type="project" value="UniProtKB-KW"/>
</dbReference>
<evidence type="ECO:0000313" key="10">
    <source>
        <dbReference type="EMBL" id="NIJ66239.1"/>
    </source>
</evidence>
<name>A0A7X5ZWX5_9SPHN</name>
<dbReference type="AlphaFoldDB" id="A0A7X5ZWX5"/>
<dbReference type="SUPFAM" id="SSF56935">
    <property type="entry name" value="Porins"/>
    <property type="match status" value="1"/>
</dbReference>
<protein>
    <submittedName>
        <fullName evidence="10">Outer membrane receptor protein involved in Fe transport</fullName>
    </submittedName>
</protein>
<dbReference type="GO" id="GO:0009279">
    <property type="term" value="C:cell outer membrane"/>
    <property type="evidence" value="ECO:0007669"/>
    <property type="project" value="UniProtKB-SubCell"/>
</dbReference>
<dbReference type="PANTHER" id="PTHR47234:SF2">
    <property type="entry name" value="TONB-DEPENDENT RECEPTOR"/>
    <property type="match status" value="1"/>
</dbReference>
<feature type="domain" description="Secretin/TonB short N-terminal" evidence="9">
    <location>
        <begin position="51"/>
        <end position="102"/>
    </location>
</feature>
<dbReference type="Proteomes" id="UP000564677">
    <property type="component" value="Unassembled WGS sequence"/>
</dbReference>
<evidence type="ECO:0000256" key="3">
    <source>
        <dbReference type="ARBA" id="ARBA00022496"/>
    </source>
</evidence>
<dbReference type="InterPro" id="IPR037066">
    <property type="entry name" value="Plug_dom_sf"/>
</dbReference>
<dbReference type="InterPro" id="IPR011662">
    <property type="entry name" value="Secretin/TonB_short_N"/>
</dbReference>
<dbReference type="PANTHER" id="PTHR47234">
    <property type="match status" value="1"/>
</dbReference>
<sequence length="1137" mass="121335">MNTRQLLLATVAAFVAVPAAAQAREAVRHEIHFSGGSLDSALMQVAQQTGVQLVFTDPAIARIKAPKLEGRYTIRDALELLLANSRYTYRFTGPNSVRVMPRADAQPATRPVALYQDSPAAAPTGDQQAAAETARVEQAVNGDEAPPPEIVVVGSQIRGSKVTAALPVTVVDEAQIGATGATSGDELFRSIPQLGDVSFNSSYLPNSSNSARGDVGSINLRNLGVGNTLVLLNGRRVVNHPTSRADDNLVPVLTVNTNAIPVFGLERMEVLRDGAAAIYGSDAVAGVVNTVLKTDYHGVELEGQVGWGEGSHLFETNTHLLAGRNLGDRGNITLFASYDKRDGVLASDFDYTRSNDNRPLFVGTRFEGATSLDGRSTITPWGSFQTVGNVVVRQGTTALTNTSGQFHIQPTSFTGCPTGGAGIIGGTNCVATGTSSAAGIRDLRFDAPLAFNTNVTPNIRRINLFLNGHYELGGGVELFGEAGYYNGKSDSIQASSGTLSSGPLTIAANAYYNPFGPVGSPNRLPGINAAATGQAITLSSYNFADVGPNHVDVLNTQYRLLGGLRFKALGFEWESAALYSEARVRDTSDGISQTLLQRQINLTTPDAYNPFNGSGLTPPSGADNTPSSIAAINAIRIKTTRVSQSTLAMWDIKGSTTDLIRLPGGNVGIAIGGEVRRETQRDDRDPRVDGTIQFTDSITGAVNGSDLVGTSPSPDTNGRRTVAAAYLELAVPVVSPDMHIPLVRNIELQLAGRFEHYSDVGSVAKPKIAAAWDIVRGLRLRGSYAEGFKAPNLEQINATMVTRSNTRTDWVRCEAQLRQPPFLADGVTPNPLRISSFANCSQGFATTARRSGNPDLKPEQSKTWTVGVVLEPHFPDAAVGRMTFTADYWHVSQKGIVGLFGEGNALINDYLLRVQGSSDPNVIRAAPTAEDNALFAGTGLAPVGRVLYVNDKYVNLLPQEAAGVDLGFNWRLPDFGAGRISLNANAAYLDKFFLEPSPPIQNLIAARAAGTINAGTNIADAGDLVRQNGKPRWKVTGSITWEKGPFQIGGFTQYTSDVQDTGLIDSAGAAWLIEDRMTFNLYGQVTVGKRDNGGRYRLRIGVRNLTNESPPLSSNGFLGSLYSPYGRYWYANMRASF</sequence>
<dbReference type="InterPro" id="IPR012910">
    <property type="entry name" value="Plug_dom"/>
</dbReference>
<evidence type="ECO:0000256" key="1">
    <source>
        <dbReference type="ARBA" id="ARBA00004442"/>
    </source>
</evidence>
<evidence type="ECO:0000259" key="9">
    <source>
        <dbReference type="SMART" id="SM00965"/>
    </source>
</evidence>
<keyword evidence="3" id="KW-0410">Iron transport</keyword>
<keyword evidence="3" id="KW-0406">Ion transport</keyword>
<keyword evidence="10" id="KW-0675">Receptor</keyword>
<accession>A0A7X5ZWX5</accession>
<comment type="caution">
    <text evidence="10">The sequence shown here is derived from an EMBL/GenBank/DDBJ whole genome shotgun (WGS) entry which is preliminary data.</text>
</comment>
<evidence type="ECO:0000256" key="6">
    <source>
        <dbReference type="ARBA" id="ARBA00023237"/>
    </source>
</evidence>
<keyword evidence="2" id="KW-0813">Transport</keyword>
<dbReference type="RefSeq" id="WP_167300610.1">
    <property type="nucleotide sequence ID" value="NZ_JAASQV010000003.1"/>
</dbReference>
<comment type="subcellular location">
    <subcellularLocation>
        <location evidence="1 7">Cell outer membrane</location>
    </subcellularLocation>
</comment>
<feature type="chain" id="PRO_5031072132" evidence="8">
    <location>
        <begin position="24"/>
        <end position="1137"/>
    </location>
</feature>